<organism evidence="3 4">
    <name type="scientific">Flavobacterium dankookense</name>
    <dbReference type="NCBI Taxonomy" id="706186"/>
    <lineage>
        <taxon>Bacteria</taxon>
        <taxon>Pseudomonadati</taxon>
        <taxon>Bacteroidota</taxon>
        <taxon>Flavobacteriia</taxon>
        <taxon>Flavobacteriales</taxon>
        <taxon>Flavobacteriaceae</taxon>
        <taxon>Flavobacterium</taxon>
    </lineage>
</organism>
<dbReference type="PANTHER" id="PTHR15337:SF11">
    <property type="entry name" value="THIOREDOXIN DOMAIN-CONTAINING PROTEIN"/>
    <property type="match status" value="1"/>
</dbReference>
<dbReference type="Gene3D" id="3.40.30.10">
    <property type="entry name" value="Glutaredoxin"/>
    <property type="match status" value="1"/>
</dbReference>
<protein>
    <submittedName>
        <fullName evidence="3">Thioredoxin-like protein</fullName>
    </submittedName>
</protein>
<reference evidence="3 4" key="1">
    <citation type="submission" date="2019-03" db="EMBL/GenBank/DDBJ databases">
        <title>Genomic Encyclopedia of Archaeal and Bacterial Type Strains, Phase II (KMG-II): from individual species to whole genera.</title>
        <authorList>
            <person name="Goeker M."/>
        </authorList>
    </citation>
    <scope>NUCLEOTIDE SEQUENCE [LARGE SCALE GENOMIC DNA]</scope>
    <source>
        <strain evidence="3 4">DSM 25687</strain>
    </source>
</reference>
<evidence type="ECO:0000259" key="2">
    <source>
        <dbReference type="PROSITE" id="PS51352"/>
    </source>
</evidence>
<dbReference type="SUPFAM" id="SSF52833">
    <property type="entry name" value="Thioredoxin-like"/>
    <property type="match status" value="1"/>
</dbReference>
<dbReference type="OrthoDB" id="981626at2"/>
<feature type="domain" description="Thioredoxin" evidence="2">
    <location>
        <begin position="1"/>
        <end position="140"/>
    </location>
</feature>
<proteinExistence type="predicted"/>
<dbReference type="AlphaFoldDB" id="A0A4R6Q4U9"/>
<dbReference type="Proteomes" id="UP000295260">
    <property type="component" value="Unassembled WGS sequence"/>
</dbReference>
<accession>A0A4R6Q4U9</accession>
<evidence type="ECO:0000256" key="1">
    <source>
        <dbReference type="ARBA" id="ARBA00022729"/>
    </source>
</evidence>
<sequence length="140" mass="16342">MKTNLFLCLFLLTQMSFSQQVNTLEKSIAIAKEENKKVLFYFSGSDWCSPCVKFKKNYIETEVFKEFAQKNLILFNADFPKLKKNQLSKEQTIENEQLAEKYNSKGLFPLILLLDQNGTILKKWEKAPSETLEEFIAQLQ</sequence>
<keyword evidence="4" id="KW-1185">Reference proteome</keyword>
<dbReference type="InterPro" id="IPR036249">
    <property type="entry name" value="Thioredoxin-like_sf"/>
</dbReference>
<comment type="caution">
    <text evidence="3">The sequence shown here is derived from an EMBL/GenBank/DDBJ whole genome shotgun (WGS) entry which is preliminary data.</text>
</comment>
<dbReference type="PROSITE" id="PS51352">
    <property type="entry name" value="THIOREDOXIN_2"/>
    <property type="match status" value="1"/>
</dbReference>
<dbReference type="CDD" id="cd02947">
    <property type="entry name" value="TRX_family"/>
    <property type="match status" value="1"/>
</dbReference>
<dbReference type="InterPro" id="IPR013766">
    <property type="entry name" value="Thioredoxin_domain"/>
</dbReference>
<evidence type="ECO:0000313" key="4">
    <source>
        <dbReference type="Proteomes" id="UP000295260"/>
    </source>
</evidence>
<name>A0A4R6Q4U9_9FLAO</name>
<dbReference type="InterPro" id="IPR051099">
    <property type="entry name" value="AGR/TXD"/>
</dbReference>
<dbReference type="PANTHER" id="PTHR15337">
    <property type="entry name" value="ANTERIOR GRADIENT PROTEIN-RELATED"/>
    <property type="match status" value="1"/>
</dbReference>
<evidence type="ECO:0000313" key="3">
    <source>
        <dbReference type="EMBL" id="TDP57398.1"/>
    </source>
</evidence>
<gene>
    <name evidence="3" type="ORF">BC748_2918</name>
</gene>
<keyword evidence="1" id="KW-0732">Signal</keyword>
<dbReference type="EMBL" id="SNXR01000019">
    <property type="protein sequence ID" value="TDP57398.1"/>
    <property type="molecule type" value="Genomic_DNA"/>
</dbReference>
<dbReference type="Pfam" id="PF13899">
    <property type="entry name" value="Thioredoxin_7"/>
    <property type="match status" value="1"/>
</dbReference>